<feature type="non-terminal residue" evidence="1">
    <location>
        <position position="30"/>
    </location>
</feature>
<dbReference type="EMBL" id="UINC01205555">
    <property type="protein sequence ID" value="SVE26782.1"/>
    <property type="molecule type" value="Genomic_DNA"/>
</dbReference>
<accession>A0A383C3L7</accession>
<name>A0A383C3L7_9ZZZZ</name>
<organism evidence="1">
    <name type="scientific">marine metagenome</name>
    <dbReference type="NCBI Taxonomy" id="408172"/>
    <lineage>
        <taxon>unclassified sequences</taxon>
        <taxon>metagenomes</taxon>
        <taxon>ecological metagenomes</taxon>
    </lineage>
</organism>
<sequence length="30" mass="3753">MKREPISKIFNEKSFWKYDFIVNHDVLDPR</sequence>
<protein>
    <submittedName>
        <fullName evidence="1">Uncharacterized protein</fullName>
    </submittedName>
</protein>
<dbReference type="AlphaFoldDB" id="A0A383C3L7"/>
<proteinExistence type="predicted"/>
<evidence type="ECO:0000313" key="1">
    <source>
        <dbReference type="EMBL" id="SVE26782.1"/>
    </source>
</evidence>
<reference evidence="1" key="1">
    <citation type="submission" date="2018-05" db="EMBL/GenBank/DDBJ databases">
        <authorList>
            <person name="Lanie J.A."/>
            <person name="Ng W.-L."/>
            <person name="Kazmierczak K.M."/>
            <person name="Andrzejewski T.M."/>
            <person name="Davidsen T.M."/>
            <person name="Wayne K.J."/>
            <person name="Tettelin H."/>
            <person name="Glass J.I."/>
            <person name="Rusch D."/>
            <person name="Podicherti R."/>
            <person name="Tsui H.-C.T."/>
            <person name="Winkler M.E."/>
        </authorList>
    </citation>
    <scope>NUCLEOTIDE SEQUENCE</scope>
</reference>
<gene>
    <name evidence="1" type="ORF">METZ01_LOCUS479636</name>
</gene>